<proteinExistence type="predicted"/>
<protein>
    <submittedName>
        <fullName evidence="1">Uncharacterized protein</fullName>
    </submittedName>
</protein>
<organism evidence="1">
    <name type="scientific">Siphoviridae sp. ctQU013</name>
    <dbReference type="NCBI Taxonomy" id="2826329"/>
    <lineage>
        <taxon>Viruses</taxon>
        <taxon>Duplodnaviria</taxon>
        <taxon>Heunggongvirae</taxon>
        <taxon>Uroviricota</taxon>
        <taxon>Caudoviricetes</taxon>
    </lineage>
</organism>
<reference evidence="1" key="1">
    <citation type="journal article" date="2021" name="Proc. Natl. Acad. Sci. U.S.A.">
        <title>A Catalog of Tens of Thousands of Viruses from Human Metagenomes Reveals Hidden Associations with Chronic Diseases.</title>
        <authorList>
            <person name="Tisza M.J."/>
            <person name="Buck C.B."/>
        </authorList>
    </citation>
    <scope>NUCLEOTIDE SEQUENCE</scope>
    <source>
        <strain evidence="1">CtQU013</strain>
    </source>
</reference>
<name>A0A8S5NN44_9CAUD</name>
<accession>A0A8S5NN44</accession>
<dbReference type="EMBL" id="BK015198">
    <property type="protein sequence ID" value="DAD95656.1"/>
    <property type="molecule type" value="Genomic_DNA"/>
</dbReference>
<evidence type="ECO:0000313" key="1">
    <source>
        <dbReference type="EMBL" id="DAD95656.1"/>
    </source>
</evidence>
<sequence length="293" mass="33177">MQLQSPIRQENHEVRCVPASAISDLQFQRLKPVVSHSPALFLSLQILRVTGFCAVKLPLLHPAFRSESREAVVLVLRLKKHPSGLLHLHMCIKLEDFLQGSFSVLKVRIPLEVWILFVKLVVTYELLKRVDNRQEIILAQLFCHTFLLSPSKRDILVRGRCGVPREISPLRRGVLGCRSGRSRHRSLRLCPQLQGLADNLCRVTLHSLLIGVLPRMQPPLDIDLRAFHEILLSDFRRFPKNHGVMPLGLFFLFTIPTLVSAGSGKREAADCQPLRAARLGVSPQATQKDHTIY</sequence>